<evidence type="ECO:0000259" key="5">
    <source>
        <dbReference type="PROSITE" id="PS50931"/>
    </source>
</evidence>
<keyword evidence="2" id="KW-0805">Transcription regulation</keyword>
<accession>A0A562L8I1</accession>
<dbReference type="PANTHER" id="PTHR30579">
    <property type="entry name" value="TRANSCRIPTIONAL REGULATOR"/>
    <property type="match status" value="1"/>
</dbReference>
<dbReference type="AlphaFoldDB" id="A0A562L8I1"/>
<protein>
    <submittedName>
        <fullName evidence="6">DNA-binding transcriptional LysR family regulator</fullName>
    </submittedName>
</protein>
<keyword evidence="7" id="KW-1185">Reference proteome</keyword>
<comment type="caution">
    <text evidence="6">The sequence shown here is derived from an EMBL/GenBank/DDBJ whole genome shotgun (WGS) entry which is preliminary data.</text>
</comment>
<evidence type="ECO:0000256" key="4">
    <source>
        <dbReference type="ARBA" id="ARBA00023163"/>
    </source>
</evidence>
<dbReference type="PROSITE" id="PS50931">
    <property type="entry name" value="HTH_LYSR"/>
    <property type="match status" value="1"/>
</dbReference>
<dbReference type="Proteomes" id="UP000315167">
    <property type="component" value="Unassembled WGS sequence"/>
</dbReference>
<dbReference type="Pfam" id="PF03466">
    <property type="entry name" value="LysR_substrate"/>
    <property type="match status" value="1"/>
</dbReference>
<dbReference type="SUPFAM" id="SSF46785">
    <property type="entry name" value="Winged helix' DNA-binding domain"/>
    <property type="match status" value="1"/>
</dbReference>
<organism evidence="6 7">
    <name type="scientific">Luteimonas cucumeris</name>
    <dbReference type="NCBI Taxonomy" id="985012"/>
    <lineage>
        <taxon>Bacteria</taxon>
        <taxon>Pseudomonadati</taxon>
        <taxon>Pseudomonadota</taxon>
        <taxon>Gammaproteobacteria</taxon>
        <taxon>Lysobacterales</taxon>
        <taxon>Lysobacteraceae</taxon>
        <taxon>Luteimonas</taxon>
    </lineage>
</organism>
<keyword evidence="4" id="KW-0804">Transcription</keyword>
<reference evidence="6 7" key="1">
    <citation type="journal article" date="2015" name="Stand. Genomic Sci.">
        <title>Genomic Encyclopedia of Bacterial and Archaeal Type Strains, Phase III: the genomes of soil and plant-associated and newly described type strains.</title>
        <authorList>
            <person name="Whitman W.B."/>
            <person name="Woyke T."/>
            <person name="Klenk H.P."/>
            <person name="Zhou Y."/>
            <person name="Lilburn T.G."/>
            <person name="Beck B.J."/>
            <person name="De Vos P."/>
            <person name="Vandamme P."/>
            <person name="Eisen J.A."/>
            <person name="Garrity G."/>
            <person name="Hugenholtz P."/>
            <person name="Kyrpides N.C."/>
        </authorList>
    </citation>
    <scope>NUCLEOTIDE SEQUENCE [LARGE SCALE GENOMIC DNA]</scope>
    <source>
        <strain evidence="6 7">CGMCC 1.10821</strain>
    </source>
</reference>
<dbReference type="InterPro" id="IPR000847">
    <property type="entry name" value="LysR_HTH_N"/>
</dbReference>
<evidence type="ECO:0000256" key="1">
    <source>
        <dbReference type="ARBA" id="ARBA00009437"/>
    </source>
</evidence>
<evidence type="ECO:0000313" key="7">
    <source>
        <dbReference type="Proteomes" id="UP000315167"/>
    </source>
</evidence>
<dbReference type="Pfam" id="PF00126">
    <property type="entry name" value="HTH_1"/>
    <property type="match status" value="1"/>
</dbReference>
<dbReference type="OrthoDB" id="5946420at2"/>
<comment type="similarity">
    <text evidence="1">Belongs to the LysR transcriptional regulatory family.</text>
</comment>
<dbReference type="InterPro" id="IPR036390">
    <property type="entry name" value="WH_DNA-bd_sf"/>
</dbReference>
<gene>
    <name evidence="6" type="ORF">IP90_01750</name>
</gene>
<proteinExistence type="inferred from homology"/>
<evidence type="ECO:0000256" key="3">
    <source>
        <dbReference type="ARBA" id="ARBA00023125"/>
    </source>
</evidence>
<name>A0A562L8I1_9GAMM</name>
<keyword evidence="3 6" id="KW-0238">DNA-binding</keyword>
<dbReference type="EMBL" id="VLKN01000003">
    <property type="protein sequence ID" value="TWI03931.1"/>
    <property type="molecule type" value="Genomic_DNA"/>
</dbReference>
<sequence>MKSLDLEAIQAFVLVAELRSFTRAAEAMDRTQSAISLKLKRLEDRLGKRLIERTPRRVSLSMEGLAFLDAAKDLLSSHERALGAFVAEKRRLIIGISHLVVGSSLPGLLTRLYEHDPSLIIELRVAGSRELLAAFDSGALDAVIVIRTDEHRRHGEVLYRERFGWIAKPDWERKHGAALALATQGEGCSVRASAARALDEAGIAWSEVFIGKGAAVVGAAAAAGLAVALMAYRSAPAGTVDIGPALSLPVLPSAEVALYTTVSDARGRSALKILAAAFKMTQ</sequence>
<dbReference type="InterPro" id="IPR050176">
    <property type="entry name" value="LTTR"/>
</dbReference>
<dbReference type="InterPro" id="IPR005119">
    <property type="entry name" value="LysR_subst-bd"/>
</dbReference>
<dbReference type="SUPFAM" id="SSF53850">
    <property type="entry name" value="Periplasmic binding protein-like II"/>
    <property type="match status" value="1"/>
</dbReference>
<dbReference type="PANTHER" id="PTHR30579:SF7">
    <property type="entry name" value="HTH-TYPE TRANSCRIPTIONAL REGULATOR LRHA-RELATED"/>
    <property type="match status" value="1"/>
</dbReference>
<evidence type="ECO:0000256" key="2">
    <source>
        <dbReference type="ARBA" id="ARBA00023015"/>
    </source>
</evidence>
<dbReference type="InterPro" id="IPR036388">
    <property type="entry name" value="WH-like_DNA-bd_sf"/>
</dbReference>
<dbReference type="GO" id="GO:0003677">
    <property type="term" value="F:DNA binding"/>
    <property type="evidence" value="ECO:0007669"/>
    <property type="project" value="UniProtKB-KW"/>
</dbReference>
<dbReference type="GO" id="GO:0003700">
    <property type="term" value="F:DNA-binding transcription factor activity"/>
    <property type="evidence" value="ECO:0007669"/>
    <property type="project" value="InterPro"/>
</dbReference>
<dbReference type="FunFam" id="1.10.10.10:FF:000001">
    <property type="entry name" value="LysR family transcriptional regulator"/>
    <property type="match status" value="1"/>
</dbReference>
<dbReference type="Gene3D" id="3.40.190.10">
    <property type="entry name" value="Periplasmic binding protein-like II"/>
    <property type="match status" value="2"/>
</dbReference>
<dbReference type="RefSeq" id="WP_144899214.1">
    <property type="nucleotide sequence ID" value="NZ_VLKN01000003.1"/>
</dbReference>
<dbReference type="PRINTS" id="PR00039">
    <property type="entry name" value="HTHLYSR"/>
</dbReference>
<feature type="domain" description="HTH lysR-type" evidence="5">
    <location>
        <begin position="4"/>
        <end position="61"/>
    </location>
</feature>
<evidence type="ECO:0000313" key="6">
    <source>
        <dbReference type="EMBL" id="TWI03931.1"/>
    </source>
</evidence>
<dbReference type="Gene3D" id="1.10.10.10">
    <property type="entry name" value="Winged helix-like DNA-binding domain superfamily/Winged helix DNA-binding domain"/>
    <property type="match status" value="1"/>
</dbReference>